<keyword evidence="2" id="KW-1185">Reference proteome</keyword>
<dbReference type="EMBL" id="AE016825">
    <property type="protein sequence ID" value="AAQ59837.1"/>
    <property type="molecule type" value="Genomic_DNA"/>
</dbReference>
<dbReference type="InterPro" id="IPR009363">
    <property type="entry name" value="Phage_Mu_Gp16"/>
</dbReference>
<proteinExistence type="predicted"/>
<name>Q7NW26_CHRVO</name>
<dbReference type="Proteomes" id="UP000001424">
    <property type="component" value="Chromosome"/>
</dbReference>
<dbReference type="KEGG" id="cvi:CV_2164"/>
<dbReference type="HOGENOM" id="CLU_107084_1_0_4"/>
<dbReference type="AlphaFoldDB" id="Q7NW26"/>
<gene>
    <name evidence="1" type="ordered locus">CV_2164</name>
</gene>
<sequence length="200" mass="22687">MNAKTQDRQRLIRLIHVAKRELALDDDSYRAILQRIGRQASAADLTVPELNQVLEYLKRSGFKVRSKGQPTTQSRPLAQDEQHKKIRALWLFLHQIGVVKNPAESALASYVKRITGRDAMQWLAGDQLEQVIESLKKWAMRSLPDLVQKLATEVKQLPLTAAQCSELNQLMNTAMARKTFDPMLSAWESLTAILKAKEEA</sequence>
<organism evidence="1 2">
    <name type="scientific">Chromobacterium violaceum (strain ATCC 12472 / DSM 30191 / JCM 1249 / CCUG 213 / NBRC 12614 / NCIMB 9131 / NCTC 9757 / MK)</name>
    <dbReference type="NCBI Taxonomy" id="243365"/>
    <lineage>
        <taxon>Bacteria</taxon>
        <taxon>Pseudomonadati</taxon>
        <taxon>Pseudomonadota</taxon>
        <taxon>Betaproteobacteria</taxon>
        <taxon>Neisseriales</taxon>
        <taxon>Chromobacteriaceae</taxon>
        <taxon>Chromobacterium</taxon>
    </lineage>
</organism>
<dbReference type="Pfam" id="PF06252">
    <property type="entry name" value="GemA"/>
    <property type="match status" value="1"/>
</dbReference>
<dbReference type="STRING" id="243365.CV_2164"/>
<dbReference type="OrthoDB" id="5460653at2"/>
<evidence type="ECO:0008006" key="3">
    <source>
        <dbReference type="Google" id="ProtNLM"/>
    </source>
</evidence>
<evidence type="ECO:0000313" key="2">
    <source>
        <dbReference type="Proteomes" id="UP000001424"/>
    </source>
</evidence>
<reference evidence="1 2" key="1">
    <citation type="journal article" date="2003" name="Proc. Natl. Acad. Sci. U.S.A.">
        <title>The complete genome sequence of Chromobacterium violaceum reveals remarkable and exploitable bacterial adaptability.</title>
        <authorList>
            <person name="Vasconcelos A.T.R."/>
            <person name="de Almeida D.F."/>
            <person name="Almeida F.C."/>
            <person name="de Almeida L.G.P."/>
            <person name="de Almeida R."/>
            <person name="Goncalves J.A.A."/>
            <person name="Andrade E.M."/>
            <person name="Antonio R.V."/>
            <person name="Araripe J."/>
            <person name="de Araujo M.F.F."/>
            <person name="Filho S.A."/>
            <person name="Azevedo V."/>
            <person name="Batista A.J."/>
            <person name="Bataus L.A.M."/>
            <person name="Batista J.S."/>
            <person name="Belo A."/>
            <person name="vander Berg C."/>
            <person name="Blamey J."/>
            <person name="Bogo M."/>
            <person name="Bonato S."/>
            <person name="Bordignon J."/>
            <person name="Brito C.A."/>
            <person name="Brocchi M."/>
            <person name="Burity H.A."/>
            <person name="Camargo A.A."/>
            <person name="Cardoso D.D.P."/>
            <person name="Carneiro N.P."/>
            <person name="Carraro D.M."/>
            <person name="Carvalho C.M.B."/>
            <person name="Cascardo J.C.M."/>
            <person name="Cavada B.S."/>
            <person name="Chueire L.M.O."/>
            <person name="Pasa T.B.C."/>
            <person name="Duran N."/>
            <person name="Fagundes N."/>
            <person name="Falcao C.L."/>
            <person name="Fantinatti F."/>
            <person name="Farias I.P."/>
            <person name="Felipe M.S.S."/>
            <person name="Ferrari L.P."/>
            <person name="Ferro J.A."/>
            <person name="Ferro M.I.T."/>
            <person name="Franco G.R."/>
            <person name="Freitas N.S.A."/>
            <person name="Furlan L.R."/>
            <person name="Gazzinelli R.T."/>
            <person name="Gomes E.A."/>
            <person name="Goncalves P.R."/>
            <person name="Grangeiro T.B."/>
            <person name="Grattapaglia D."/>
            <person name="Grisard E.C."/>
            <person name="Guimaraes C.T."/>
            <person name="Hanna E.S."/>
            <person name="Hungria M."/>
            <person name="Jardim S.N."/>
            <person name="Laurino J."/>
            <person name="Leoi L.C.T."/>
            <person name="Fassarella L."/>
            <person name="Lima A."/>
            <person name="Loureiro M.F."/>
            <person name="Lyra M.C.P."/>
            <person name="Macedo M."/>
            <person name="Madeira H.M.F."/>
            <person name="Manfio G.P."/>
            <person name="Maranhao A.Q."/>
            <person name="Martins W.S."/>
            <person name="di Mauro S.M.Z."/>
            <person name="de Medeiros S.R.B."/>
            <person name="Meissner R.D.V."/>
            <person name="Menck C.F.M."/>
            <person name="Moreira M.A.M."/>
            <person name="Nascimento F.F."/>
            <person name="Nicolas M.F."/>
            <person name="Oliveira J.G."/>
            <person name="Oliveira S.C."/>
            <person name="Paixao R.F.C."/>
            <person name="Parente J.A."/>
            <person name="Pedrosa F.O."/>
            <person name="Pena S.J.D."/>
            <person name="Perreira J.O."/>
            <person name="Perreira M."/>
            <person name="Pinto L.S.R.C."/>
            <person name="Pinto L.S."/>
            <person name="Porto J.I.R."/>
            <person name="Potrich D.P."/>
            <person name="Neto C.E.R."/>
            <person name="Reis A.M.M."/>
            <person name="Rigo L.U."/>
            <person name="Rondinelli E."/>
            <person name="dos Santos E.B.P."/>
            <person name="Santos F.R."/>
            <person name="Schneider M.P.C."/>
            <person name="Seuanez H.N."/>
            <person name="Silva A.M.R."/>
            <person name="da Silva A.L.C."/>
            <person name="Silva D.W."/>
            <person name="Silva R."/>
            <person name="Simoes I.C."/>
            <person name="Simon D."/>
            <person name="Soares C.M.A."/>
            <person name="Soares R.B.A."/>
            <person name="Souza E.M."/>
            <person name="Souza K.R.L."/>
            <person name="Souza R.C."/>
            <person name="Steffens M.B.R."/>
            <person name="Steindel M."/>
            <person name="Teixeira S.R."/>
            <person name="Urmenyi T."/>
            <person name="Vettore A."/>
            <person name="Wassem R."/>
            <person name="Zaha A."/>
            <person name="Simpson A.J.G."/>
        </authorList>
    </citation>
    <scope>NUCLEOTIDE SEQUENCE [LARGE SCALE GENOMIC DNA]</scope>
    <source>
        <strain evidence="2">ATCC 12472 / DSM 30191 / JCM 1249 / NBRC 12614 / NCIMB 9131 / NCTC 9757</strain>
    </source>
</reference>
<protein>
    <recommendedName>
        <fullName evidence="3">Mu-like prophage protein gp16</fullName>
    </recommendedName>
</protein>
<evidence type="ECO:0000313" key="1">
    <source>
        <dbReference type="EMBL" id="AAQ59837.1"/>
    </source>
</evidence>
<dbReference type="RefSeq" id="WP_011135712.1">
    <property type="nucleotide sequence ID" value="NC_005085.1"/>
</dbReference>
<accession>Q7NW26</accession>
<dbReference type="eggNOG" id="COG4382">
    <property type="taxonomic scope" value="Bacteria"/>
</dbReference>